<comment type="caution">
    <text evidence="1">The sequence shown here is derived from an EMBL/GenBank/DDBJ whole genome shotgun (WGS) entry which is preliminary data.</text>
</comment>
<evidence type="ECO:0000313" key="1">
    <source>
        <dbReference type="EMBL" id="KAK4734922.1"/>
    </source>
</evidence>
<dbReference type="AlphaFoldDB" id="A0AAV9MDU3"/>
<reference evidence="1 2" key="1">
    <citation type="submission" date="2023-10" db="EMBL/GenBank/DDBJ databases">
        <title>Genome-Wide Identification Analysis in wild type Solanum Pinnatisectum Reveals Some Genes Defensing Phytophthora Infestans.</title>
        <authorList>
            <person name="Sun C."/>
        </authorList>
    </citation>
    <scope>NUCLEOTIDE SEQUENCE [LARGE SCALE GENOMIC DNA]</scope>
    <source>
        <strain evidence="1">LQN</strain>
        <tissue evidence="1">Leaf</tissue>
    </source>
</reference>
<accession>A0AAV9MDU3</accession>
<dbReference type="Proteomes" id="UP001311915">
    <property type="component" value="Unassembled WGS sequence"/>
</dbReference>
<organism evidence="1 2">
    <name type="scientific">Solanum pinnatisectum</name>
    <name type="common">tansyleaf nightshade</name>
    <dbReference type="NCBI Taxonomy" id="50273"/>
    <lineage>
        <taxon>Eukaryota</taxon>
        <taxon>Viridiplantae</taxon>
        <taxon>Streptophyta</taxon>
        <taxon>Embryophyta</taxon>
        <taxon>Tracheophyta</taxon>
        <taxon>Spermatophyta</taxon>
        <taxon>Magnoliopsida</taxon>
        <taxon>eudicotyledons</taxon>
        <taxon>Gunneridae</taxon>
        <taxon>Pentapetalae</taxon>
        <taxon>asterids</taxon>
        <taxon>lamiids</taxon>
        <taxon>Solanales</taxon>
        <taxon>Solanaceae</taxon>
        <taxon>Solanoideae</taxon>
        <taxon>Solaneae</taxon>
        <taxon>Solanum</taxon>
    </lineage>
</organism>
<evidence type="ECO:0000313" key="2">
    <source>
        <dbReference type="Proteomes" id="UP001311915"/>
    </source>
</evidence>
<gene>
    <name evidence="1" type="ORF">R3W88_009183</name>
</gene>
<dbReference type="EMBL" id="JAWPEI010000002">
    <property type="protein sequence ID" value="KAK4734922.1"/>
    <property type="molecule type" value="Genomic_DNA"/>
</dbReference>
<keyword evidence="2" id="KW-1185">Reference proteome</keyword>
<proteinExistence type="predicted"/>
<protein>
    <submittedName>
        <fullName evidence="1">Uncharacterized protein</fullName>
    </submittedName>
</protein>
<name>A0AAV9MDU3_9SOLN</name>
<sequence length="340" mass="38393">MFNMQLGLGIAQCSNEMSGILSTCTYVQFINRASLGMLLLWNVDFGLAPVSKYFFSNDTHIFTHNCTGPWVLRVYFICGGSRMISCSLITTIFCLILDLLTSSVDYYYVSGDVEPSVSSISFLVSTLLVLTVGLGERHYIVYSIKAVVFLNNGIRIFDIGEGNAIPARKSMDEKMVVPCITFWTVGTDFLYVPWYTNLLPILEDTLSTILVFSTTLTICYMTLNLHKSIVVMSSVKDLDQPFINDHQPLLWLGMQRGVSHVLHPSYGSVITLLVHMLLLIETEKHVSLYESDSLLLLSLIYLNLEDKVRIQEGSIVMNRPRPIWAKQPNTELRDYVWDPG</sequence>